<proteinExistence type="predicted"/>
<organism evidence="1 2">
    <name type="scientific">Natronospira bacteriovora</name>
    <dbReference type="NCBI Taxonomy" id="3069753"/>
    <lineage>
        <taxon>Bacteria</taxon>
        <taxon>Pseudomonadati</taxon>
        <taxon>Pseudomonadota</taxon>
        <taxon>Gammaproteobacteria</taxon>
        <taxon>Natronospirales</taxon>
        <taxon>Natronospiraceae</taxon>
        <taxon>Natronospira</taxon>
    </lineage>
</organism>
<reference evidence="1 2" key="1">
    <citation type="submission" date="2023-08" db="EMBL/GenBank/DDBJ databases">
        <title>Whole-genome sequencing of halo(alkali)philic microorganisms from hypersaline lakes.</title>
        <authorList>
            <person name="Sorokin D.Y."/>
            <person name="Abbas B."/>
            <person name="Merkel A.Y."/>
        </authorList>
    </citation>
    <scope>NUCLEOTIDE SEQUENCE [LARGE SCALE GENOMIC DNA]</scope>
    <source>
        <strain evidence="1 2">AB-CW4</strain>
    </source>
</reference>
<protein>
    <submittedName>
        <fullName evidence="1">Uncharacterized protein</fullName>
    </submittedName>
</protein>
<dbReference type="EMBL" id="JAVDDT010000001">
    <property type="protein sequence ID" value="MDQ2068524.1"/>
    <property type="molecule type" value="Genomic_DNA"/>
</dbReference>
<keyword evidence="2" id="KW-1185">Reference proteome</keyword>
<dbReference type="Proteomes" id="UP001239019">
    <property type="component" value="Unassembled WGS sequence"/>
</dbReference>
<dbReference type="RefSeq" id="WP_306727009.1">
    <property type="nucleotide sequence ID" value="NZ_JAVDDT010000001.1"/>
</dbReference>
<gene>
    <name evidence="1" type="ORF">RBH19_01390</name>
</gene>
<sequence>MRRITLPCKLMDGLPQPERVAHACNILIARQRLISPVPGNPSSHLTQ</sequence>
<evidence type="ECO:0000313" key="1">
    <source>
        <dbReference type="EMBL" id="MDQ2068524.1"/>
    </source>
</evidence>
<accession>A0ABU0W3D2</accession>
<name>A0ABU0W3D2_9GAMM</name>
<comment type="caution">
    <text evidence="1">The sequence shown here is derived from an EMBL/GenBank/DDBJ whole genome shotgun (WGS) entry which is preliminary data.</text>
</comment>
<evidence type="ECO:0000313" key="2">
    <source>
        <dbReference type="Proteomes" id="UP001239019"/>
    </source>
</evidence>